<sequence>MKRVDMPVKYTDNAKFFISFINIGIVGCTFLLFFILYEPDTEVVTHVFPGEYSSSTCDARNFIGYVDANDFAGYIKIAESTRYSMYCLKKTGAGQWGIYAN</sequence>
<reference evidence="8" key="1">
    <citation type="submission" date="2016-09" db="EMBL/GenBank/DDBJ databases">
        <title>Whole genome sequencing of Salmonella enterica.</title>
        <authorList>
            <person name="Bell R."/>
        </authorList>
    </citation>
    <scope>NUCLEOTIDE SEQUENCE [LARGE SCALE GENOMIC DNA]</scope>
    <source>
        <strain evidence="8">CFSAN044929</strain>
    </source>
</reference>
<evidence type="ECO:0000313" key="9">
    <source>
        <dbReference type="EMBL" id="TPQ10401.1"/>
    </source>
</evidence>
<reference evidence="2 10" key="2">
    <citation type="submission" date="2018-06" db="EMBL/GenBank/DDBJ databases">
        <title>Completed Genome Sequences of 32 Strains from Various Serotypes of Salmonella enterica.</title>
        <authorList>
            <person name="Nash J.H.E."/>
            <person name="Robertson J."/>
            <person name="Bessonov K."/>
        </authorList>
    </citation>
    <scope>NUCLEOTIDE SEQUENCE [LARGE SCALE GENOMIC DNA]</scope>
    <source>
        <strain evidence="2 10">SA20021456</strain>
    </source>
</reference>
<evidence type="ECO:0000313" key="10">
    <source>
        <dbReference type="Proteomes" id="UP000251994"/>
    </source>
</evidence>
<reference evidence="9 11" key="5">
    <citation type="submission" date="2019-06" db="EMBL/GenBank/DDBJ databases">
        <title>Comparative genome anaysis of Salmonella and Staphylococcus aureus isolated from China.</title>
        <authorList>
            <person name="Li L."/>
        </authorList>
    </citation>
    <scope>NUCLEOTIDE SEQUENCE [LARGE SCALE GENOMIC DNA]</scope>
    <source>
        <strain evidence="9 11">GSJ/2016-Sal.-012</strain>
    </source>
</reference>
<keyword evidence="1" id="KW-1133">Transmembrane helix</keyword>
<protein>
    <submittedName>
        <fullName evidence="8">Uncharacterized protein</fullName>
    </submittedName>
</protein>
<evidence type="ECO:0000313" key="2">
    <source>
        <dbReference type="EMBL" id="AXD71634.1"/>
    </source>
</evidence>
<dbReference type="EMBL" id="VFRH01000013">
    <property type="protein sequence ID" value="TPQ10401.1"/>
    <property type="molecule type" value="Genomic_DNA"/>
</dbReference>
<dbReference type="Proteomes" id="UP000866740">
    <property type="component" value="Unassembled WGS sequence"/>
</dbReference>
<dbReference type="EMBL" id="RSUV01000011">
    <property type="protein sequence ID" value="MIV44893.1"/>
    <property type="molecule type" value="Genomic_DNA"/>
</dbReference>
<name>A0A1S1A0Y2_SALER</name>
<dbReference type="EMBL" id="CP030219">
    <property type="protein sequence ID" value="AXD71634.1"/>
    <property type="molecule type" value="Genomic_DNA"/>
</dbReference>
<evidence type="ECO:0000313" key="6">
    <source>
        <dbReference type="EMBL" id="MIV44893.1"/>
    </source>
</evidence>
<dbReference type="PROSITE" id="PS51257">
    <property type="entry name" value="PROKAR_LIPOPROTEIN"/>
    <property type="match status" value="1"/>
</dbReference>
<proteinExistence type="predicted"/>
<dbReference type="EMBL" id="MLTE01000013">
    <property type="protein sequence ID" value="OHJ50211.1"/>
    <property type="molecule type" value="Genomic_DNA"/>
</dbReference>
<evidence type="ECO:0000256" key="1">
    <source>
        <dbReference type="SAM" id="Phobius"/>
    </source>
</evidence>
<dbReference type="EMBL" id="RNKS01000046">
    <property type="protein sequence ID" value="MGD30796.1"/>
    <property type="molecule type" value="Genomic_DNA"/>
</dbReference>
<feature type="transmembrane region" description="Helical" evidence="1">
    <location>
        <begin position="16"/>
        <end position="37"/>
    </location>
</feature>
<dbReference type="Proteomes" id="UP000320106">
    <property type="component" value="Unassembled WGS sequence"/>
</dbReference>
<dbReference type="Proteomes" id="UP000839530">
    <property type="component" value="Unassembled WGS sequence"/>
</dbReference>
<evidence type="ECO:0000313" key="7">
    <source>
        <dbReference type="EMBL" id="MMS78912.1"/>
    </source>
</evidence>
<keyword evidence="1" id="KW-0472">Membrane</keyword>
<dbReference type="EMBL" id="RSMR01000012">
    <property type="protein sequence ID" value="MIK92613.1"/>
    <property type="molecule type" value="Genomic_DNA"/>
</dbReference>
<dbReference type="AlphaFoldDB" id="A0A1S1A0Y2"/>
<dbReference type="EMBL" id="AAACVH010000018">
    <property type="protein sequence ID" value="EAA8665891.1"/>
    <property type="molecule type" value="Genomic_DNA"/>
</dbReference>
<dbReference type="Proteomes" id="UP000839834">
    <property type="component" value="Unassembled WGS sequence"/>
</dbReference>
<dbReference type="EMBL" id="RWAH01000026">
    <property type="protein sequence ID" value="MMS78912.1"/>
    <property type="molecule type" value="Genomic_DNA"/>
</dbReference>
<evidence type="ECO:0000313" key="3">
    <source>
        <dbReference type="EMBL" id="EAA8665891.1"/>
    </source>
</evidence>
<accession>A0A1S1A0Y2</accession>
<evidence type="ECO:0000313" key="5">
    <source>
        <dbReference type="EMBL" id="MIK92613.1"/>
    </source>
</evidence>
<dbReference type="Proteomes" id="UP000885336">
    <property type="component" value="Unassembled WGS sequence"/>
</dbReference>
<gene>
    <name evidence="6" type="ORF">A7E06_15540</name>
    <name evidence="8" type="ORF">A7S51_18205</name>
    <name evidence="2" type="ORF">CHC34_12135</name>
    <name evidence="7" type="ORF">D9O31_20915</name>
    <name evidence="4" type="ORF">EE393_17860</name>
    <name evidence="9" type="ORF">FJR63_16215</name>
    <name evidence="5" type="ORF">KO51_13830</name>
    <name evidence="3" type="ORF">NL99_12950</name>
</gene>
<dbReference type="Proteomes" id="UP000251994">
    <property type="component" value="Chromosome"/>
</dbReference>
<organism evidence="8">
    <name type="scientific">Salmonella enterica</name>
    <name type="common">Salmonella choleraesuis</name>
    <dbReference type="NCBI Taxonomy" id="28901"/>
    <lineage>
        <taxon>Bacteria</taxon>
        <taxon>Pseudomonadati</taxon>
        <taxon>Pseudomonadota</taxon>
        <taxon>Gammaproteobacteria</taxon>
        <taxon>Enterobacterales</taxon>
        <taxon>Enterobacteriaceae</taxon>
        <taxon>Salmonella</taxon>
    </lineage>
</organism>
<keyword evidence="1" id="KW-0812">Transmembrane</keyword>
<dbReference type="Proteomes" id="UP000839526">
    <property type="component" value="Unassembled WGS sequence"/>
</dbReference>
<evidence type="ECO:0000313" key="4">
    <source>
        <dbReference type="EMBL" id="MGD30796.1"/>
    </source>
</evidence>
<evidence type="ECO:0000313" key="11">
    <source>
        <dbReference type="Proteomes" id="UP000320106"/>
    </source>
</evidence>
<reference evidence="3" key="3">
    <citation type="submission" date="2018-08" db="EMBL/GenBank/DDBJ databases">
        <authorList>
            <consortium name="GenomeTrakr network: Whole genome sequencing for foodborne pathogen traceback"/>
        </authorList>
    </citation>
    <scope>NUCLEOTIDE SEQUENCE [LARGE SCALE GENOMIC DNA]</scope>
    <source>
        <strain evidence="6">CFSAN048114</strain>
        <strain evidence="5">FLUFL-1338</strain>
        <strain evidence="3">FLUFL-367</strain>
    </source>
</reference>
<evidence type="ECO:0000313" key="8">
    <source>
        <dbReference type="EMBL" id="OHJ50211.1"/>
    </source>
</evidence>
<reference evidence="7" key="4">
    <citation type="submission" date="2018-10" db="EMBL/GenBank/DDBJ databases">
        <authorList>
            <consortium name="PulseNet: The National Subtyping Network for Foodborne Disease Surveillance"/>
            <person name="Tarr C.L."/>
            <person name="Trees E."/>
            <person name="Katz L.S."/>
            <person name="Carleton-Romer H.A."/>
            <person name="Stroika S."/>
            <person name="Kucerova Z."/>
            <person name="Roache K.F."/>
            <person name="Sabol A.L."/>
            <person name="Besser J."/>
            <person name="Gerner-Smidt P."/>
        </authorList>
    </citation>
    <scope>NUCLEOTIDE SEQUENCE [LARGE SCALE GENOMIC DNA]</scope>
    <source>
        <strain evidence="7">PNUSAS052121</strain>
        <strain evidence="4">PNUSAS058450</strain>
    </source>
</reference>
<dbReference type="Proteomes" id="UP000885283">
    <property type="component" value="Unassembled WGS sequence"/>
</dbReference>